<evidence type="ECO:0000313" key="3">
    <source>
        <dbReference type="EnsemblMetazoa" id="PPA43446.1"/>
    </source>
</evidence>
<reference evidence="3" key="2">
    <citation type="submission" date="2022-06" db="UniProtKB">
        <authorList>
            <consortium name="EnsemblMetazoa"/>
        </authorList>
    </citation>
    <scope>IDENTIFICATION</scope>
    <source>
        <strain evidence="3">PS312</strain>
    </source>
</reference>
<feature type="compositionally biased region" description="Basic and acidic residues" evidence="1">
    <location>
        <begin position="175"/>
        <end position="185"/>
    </location>
</feature>
<evidence type="ECO:0000313" key="4">
    <source>
        <dbReference type="Proteomes" id="UP000005239"/>
    </source>
</evidence>
<sequence>MNPLPLLLLLALCGWISIEARLLPPYVKGSHKPIIDKRPHSFIGKQEKAKKFEAKSGASCYDNCFDIGYEMGECLLICDKKKREVEEETIDKRPHSSIGKQQKATKFEAKSGSNCFSNCLDEGYDVDECSLHCDKKKREVEEAESLGSCVEHCYKSGRGSGAAAGVSTAKKKTSKREMKREVEDDKLFSQRASRSHDDAIKAVIFDLLTW</sequence>
<reference evidence="4" key="1">
    <citation type="journal article" date="2008" name="Nat. Genet.">
        <title>The Pristionchus pacificus genome provides a unique perspective on nematode lifestyle and parasitism.</title>
        <authorList>
            <person name="Dieterich C."/>
            <person name="Clifton S.W."/>
            <person name="Schuster L.N."/>
            <person name="Chinwalla A."/>
            <person name="Delehaunty K."/>
            <person name="Dinkelacker I."/>
            <person name="Fulton L."/>
            <person name="Fulton R."/>
            <person name="Godfrey J."/>
            <person name="Minx P."/>
            <person name="Mitreva M."/>
            <person name="Roeseler W."/>
            <person name="Tian H."/>
            <person name="Witte H."/>
            <person name="Yang S.P."/>
            <person name="Wilson R.K."/>
            <person name="Sommer R.J."/>
        </authorList>
    </citation>
    <scope>NUCLEOTIDE SEQUENCE [LARGE SCALE GENOMIC DNA]</scope>
    <source>
        <strain evidence="4">PS312</strain>
    </source>
</reference>
<accession>A0A8R1Z5S8</accession>
<feature type="region of interest" description="Disordered" evidence="1">
    <location>
        <begin position="158"/>
        <end position="185"/>
    </location>
</feature>
<protein>
    <submittedName>
        <fullName evidence="3">Uncharacterized protein</fullName>
    </submittedName>
</protein>
<evidence type="ECO:0000256" key="1">
    <source>
        <dbReference type="SAM" id="MobiDB-lite"/>
    </source>
</evidence>
<feature type="chain" id="PRO_5043994291" evidence="2">
    <location>
        <begin position="21"/>
        <end position="210"/>
    </location>
</feature>
<organism evidence="3 4">
    <name type="scientific">Pristionchus pacificus</name>
    <name type="common">Parasitic nematode worm</name>
    <dbReference type="NCBI Taxonomy" id="54126"/>
    <lineage>
        <taxon>Eukaryota</taxon>
        <taxon>Metazoa</taxon>
        <taxon>Ecdysozoa</taxon>
        <taxon>Nematoda</taxon>
        <taxon>Chromadorea</taxon>
        <taxon>Rhabditida</taxon>
        <taxon>Rhabditina</taxon>
        <taxon>Diplogasteromorpha</taxon>
        <taxon>Diplogasteroidea</taxon>
        <taxon>Neodiplogasteridae</taxon>
        <taxon>Pristionchus</taxon>
    </lineage>
</organism>
<dbReference type="EnsemblMetazoa" id="PPA43446.1">
    <property type="protein sequence ID" value="PPA43446.1"/>
    <property type="gene ID" value="WBGene00281815"/>
</dbReference>
<keyword evidence="2" id="KW-0732">Signal</keyword>
<feature type="signal peptide" evidence="2">
    <location>
        <begin position="1"/>
        <end position="20"/>
    </location>
</feature>
<gene>
    <name evidence="3" type="primary">WBGene00281815</name>
</gene>
<accession>A0A2A6BV55</accession>
<proteinExistence type="predicted"/>
<keyword evidence="4" id="KW-1185">Reference proteome</keyword>
<dbReference type="AlphaFoldDB" id="A0A2A6BV55"/>
<name>A0A2A6BV55_PRIPA</name>
<dbReference type="Proteomes" id="UP000005239">
    <property type="component" value="Unassembled WGS sequence"/>
</dbReference>
<evidence type="ECO:0000256" key="2">
    <source>
        <dbReference type="SAM" id="SignalP"/>
    </source>
</evidence>